<organism evidence="2 3">
    <name type="scientific">Algoriphagus locisalis</name>
    <dbReference type="NCBI Taxonomy" id="305507"/>
    <lineage>
        <taxon>Bacteria</taxon>
        <taxon>Pseudomonadati</taxon>
        <taxon>Bacteroidota</taxon>
        <taxon>Cytophagia</taxon>
        <taxon>Cytophagales</taxon>
        <taxon>Cyclobacteriaceae</taxon>
        <taxon>Algoriphagus</taxon>
    </lineage>
</organism>
<dbReference type="Proteomes" id="UP000199673">
    <property type="component" value="Unassembled WGS sequence"/>
</dbReference>
<dbReference type="RefSeq" id="WP_244545521.1">
    <property type="nucleotide sequence ID" value="NZ_FPBF01000004.1"/>
</dbReference>
<dbReference type="PANTHER" id="PTHR30399">
    <property type="entry name" value="UNCHARACTERIZED PROTEIN YGJP"/>
    <property type="match status" value="1"/>
</dbReference>
<dbReference type="Gene3D" id="3.30.2010.10">
    <property type="entry name" value="Metalloproteases ('zincins'), catalytic domain"/>
    <property type="match status" value="1"/>
</dbReference>
<dbReference type="InterPro" id="IPR053136">
    <property type="entry name" value="UTP_pyrophosphatase-like"/>
</dbReference>
<proteinExistence type="predicted"/>
<dbReference type="STRING" id="305507.SAMN04489724_3019"/>
<sequence>MSTSKLIIADIPVELVRKDIANLHLAVYPPDGRVRLAAPRDVNEQTLELFVIAKIHWIRKQQRKFAAQNRQSPRQYINRETHYFLGKKYLLRVHEDNPKYRAATLVIKTKTYMELYVRRGASVYTKGEVVKAWYRTELKKVLAELVPKWEKLLDVKSNEVTVKSMRTKWGSCNPDSGNILINLEMAKKPLDCIEYVVAHELVHLIERTHNQNFRAHLDKYIPNWKQIREELNRLPVGEI</sequence>
<protein>
    <recommendedName>
        <fullName evidence="1">YgjP-like metallopeptidase domain-containing protein</fullName>
    </recommendedName>
</protein>
<evidence type="ECO:0000259" key="1">
    <source>
        <dbReference type="Pfam" id="PF01863"/>
    </source>
</evidence>
<dbReference type="PANTHER" id="PTHR30399:SF1">
    <property type="entry name" value="UTP PYROPHOSPHATASE"/>
    <property type="match status" value="1"/>
</dbReference>
<accession>A0A1I7CAS7</accession>
<dbReference type="Pfam" id="PF01863">
    <property type="entry name" value="YgjP-like"/>
    <property type="match status" value="1"/>
</dbReference>
<name>A0A1I7CAS7_9BACT</name>
<dbReference type="CDD" id="cd07344">
    <property type="entry name" value="M48_yhfN_like"/>
    <property type="match status" value="1"/>
</dbReference>
<gene>
    <name evidence="2" type="ORF">SAMN04489724_3019</name>
</gene>
<evidence type="ECO:0000313" key="3">
    <source>
        <dbReference type="Proteomes" id="UP000199673"/>
    </source>
</evidence>
<dbReference type="EMBL" id="FPBF01000004">
    <property type="protein sequence ID" value="SFT96535.1"/>
    <property type="molecule type" value="Genomic_DNA"/>
</dbReference>
<dbReference type="InterPro" id="IPR002725">
    <property type="entry name" value="YgjP-like_metallopeptidase"/>
</dbReference>
<feature type="domain" description="YgjP-like metallopeptidase" evidence="1">
    <location>
        <begin position="25"/>
        <end position="233"/>
    </location>
</feature>
<evidence type="ECO:0000313" key="2">
    <source>
        <dbReference type="EMBL" id="SFT96535.1"/>
    </source>
</evidence>
<reference evidence="3" key="1">
    <citation type="submission" date="2016-10" db="EMBL/GenBank/DDBJ databases">
        <authorList>
            <person name="Varghese N."/>
            <person name="Submissions S."/>
        </authorList>
    </citation>
    <scope>NUCLEOTIDE SEQUENCE [LARGE SCALE GENOMIC DNA]</scope>
    <source>
        <strain evidence="3">DSM 23445</strain>
    </source>
</reference>
<keyword evidence="3" id="KW-1185">Reference proteome</keyword>
<dbReference type="AlphaFoldDB" id="A0A1I7CAS7"/>